<gene>
    <name evidence="6" type="ORF">C0Q70_04190</name>
</gene>
<evidence type="ECO:0000313" key="6">
    <source>
        <dbReference type="EMBL" id="PVD37195.1"/>
    </source>
</evidence>
<evidence type="ECO:0000256" key="3">
    <source>
        <dbReference type="ARBA" id="ARBA00023242"/>
    </source>
</evidence>
<organism evidence="6 7">
    <name type="scientific">Pomacea canaliculata</name>
    <name type="common">Golden apple snail</name>
    <dbReference type="NCBI Taxonomy" id="400727"/>
    <lineage>
        <taxon>Eukaryota</taxon>
        <taxon>Metazoa</taxon>
        <taxon>Spiralia</taxon>
        <taxon>Lophotrochozoa</taxon>
        <taxon>Mollusca</taxon>
        <taxon>Gastropoda</taxon>
        <taxon>Caenogastropoda</taxon>
        <taxon>Architaenioglossa</taxon>
        <taxon>Ampullarioidea</taxon>
        <taxon>Ampullariidae</taxon>
        <taxon>Pomacea</taxon>
    </lineage>
</organism>
<comment type="caution">
    <text evidence="6">The sequence shown here is derived from an EMBL/GenBank/DDBJ whole genome shotgun (WGS) entry which is preliminary data.</text>
</comment>
<dbReference type="GO" id="GO:0000723">
    <property type="term" value="P:telomere maintenance"/>
    <property type="evidence" value="ECO:0007669"/>
    <property type="project" value="TreeGrafter"/>
</dbReference>
<protein>
    <recommendedName>
        <fullName evidence="4">Checkpoint protein</fullName>
    </recommendedName>
</protein>
<accession>A0A2T7PUU3</accession>
<dbReference type="GO" id="GO:0006289">
    <property type="term" value="P:nucleotide-excision repair"/>
    <property type="evidence" value="ECO:0007669"/>
    <property type="project" value="TreeGrafter"/>
</dbReference>
<dbReference type="GO" id="GO:0044778">
    <property type="term" value="P:meiotic DNA integrity checkpoint signaling"/>
    <property type="evidence" value="ECO:0007669"/>
    <property type="project" value="TreeGrafter"/>
</dbReference>
<dbReference type="GO" id="GO:0030896">
    <property type="term" value="C:checkpoint clamp complex"/>
    <property type="evidence" value="ECO:0007669"/>
    <property type="project" value="InterPro"/>
</dbReference>
<feature type="compositionally biased region" description="Basic and acidic residues" evidence="5">
    <location>
        <begin position="209"/>
        <end position="221"/>
    </location>
</feature>
<dbReference type="Proteomes" id="UP000245119">
    <property type="component" value="Linkage Group LG2"/>
</dbReference>
<dbReference type="PIRSF" id="PIRSF011312">
    <property type="entry name" value="Cell_cycle_HUS1"/>
    <property type="match status" value="1"/>
</dbReference>
<dbReference type="OrthoDB" id="10063861at2759"/>
<comment type="subcellular location">
    <subcellularLocation>
        <location evidence="1">Nucleus</location>
    </subcellularLocation>
</comment>
<keyword evidence="3" id="KW-0539">Nucleus</keyword>
<evidence type="ECO:0000256" key="4">
    <source>
        <dbReference type="PIRNR" id="PIRNR011312"/>
    </source>
</evidence>
<evidence type="ECO:0000256" key="1">
    <source>
        <dbReference type="ARBA" id="ARBA00004123"/>
    </source>
</evidence>
<evidence type="ECO:0000256" key="2">
    <source>
        <dbReference type="ARBA" id="ARBA00005563"/>
    </source>
</evidence>
<dbReference type="EMBL" id="PZQS01000002">
    <property type="protein sequence ID" value="PVD37195.1"/>
    <property type="molecule type" value="Genomic_DNA"/>
</dbReference>
<dbReference type="AlphaFoldDB" id="A0A2T7PUU3"/>
<dbReference type="InterPro" id="IPR016580">
    <property type="entry name" value="HUS1"/>
</dbReference>
<dbReference type="InterPro" id="IPR007150">
    <property type="entry name" value="HUS1/Mec3"/>
</dbReference>
<dbReference type="GO" id="GO:0033314">
    <property type="term" value="P:mitotic DNA replication checkpoint signaling"/>
    <property type="evidence" value="ECO:0007669"/>
    <property type="project" value="TreeGrafter"/>
</dbReference>
<keyword evidence="7" id="KW-1185">Reference proteome</keyword>
<dbReference type="GO" id="GO:0005730">
    <property type="term" value="C:nucleolus"/>
    <property type="evidence" value="ECO:0007669"/>
    <property type="project" value="InterPro"/>
</dbReference>
<feature type="region of interest" description="Disordered" evidence="5">
    <location>
        <begin position="208"/>
        <end position="227"/>
    </location>
</feature>
<dbReference type="PANTHER" id="PTHR12900:SF0">
    <property type="entry name" value="CHECKPOINT PROTEIN"/>
    <property type="match status" value="1"/>
</dbReference>
<proteinExistence type="inferred from homology"/>
<dbReference type="GO" id="GO:0035861">
    <property type="term" value="C:site of double-strand break"/>
    <property type="evidence" value="ECO:0007669"/>
    <property type="project" value="TreeGrafter"/>
</dbReference>
<dbReference type="Pfam" id="PF04005">
    <property type="entry name" value="Hus1"/>
    <property type="match status" value="1"/>
</dbReference>
<reference evidence="6 7" key="1">
    <citation type="submission" date="2018-04" db="EMBL/GenBank/DDBJ databases">
        <title>The genome of golden apple snail Pomacea canaliculata provides insight into stress tolerance and invasive adaptation.</title>
        <authorList>
            <person name="Liu C."/>
            <person name="Liu B."/>
            <person name="Ren Y."/>
            <person name="Zhang Y."/>
            <person name="Wang H."/>
            <person name="Li S."/>
            <person name="Jiang F."/>
            <person name="Yin L."/>
            <person name="Zhang G."/>
            <person name="Qian W."/>
            <person name="Fan W."/>
        </authorList>
    </citation>
    <scope>NUCLEOTIDE SEQUENCE [LARGE SCALE GENOMIC DNA]</scope>
    <source>
        <strain evidence="6">SZHN2017</strain>
        <tissue evidence="6">Muscle</tissue>
    </source>
</reference>
<dbReference type="GO" id="GO:0031573">
    <property type="term" value="P:mitotic intra-S DNA damage checkpoint signaling"/>
    <property type="evidence" value="ECO:0007669"/>
    <property type="project" value="TreeGrafter"/>
</dbReference>
<sequence>MKVGTLLHAASFADIVGTIAKLVKLCTLRITRDKLYFILSEQFVSGGIRIWCELPQGHFCDEYAMQGVTPEANEIYLELCPENVLRALKTGQSARWIKLKLTNKHTPCLTVEVELPSVGSYQRLVVHDIPVTIIKRRNWGDYTEPEIPNFDVSITMPVLKLLKNVVEKMKSLSNYMILSANQKGEMKLSVETDMVAINTHFKDLFNPSWKKDGGDGGRQDKGISQQDPTDFVQARIDIKRFAQFLSSQQVNPNRVICNIIDSRLVHFYLMHDDFSLQYFMPVVSS</sequence>
<dbReference type="Gene3D" id="3.70.10.10">
    <property type="match status" value="1"/>
</dbReference>
<evidence type="ECO:0000256" key="5">
    <source>
        <dbReference type="SAM" id="MobiDB-lite"/>
    </source>
</evidence>
<evidence type="ECO:0000313" key="7">
    <source>
        <dbReference type="Proteomes" id="UP000245119"/>
    </source>
</evidence>
<comment type="similarity">
    <text evidence="2 4">Belongs to the HUS1 family.</text>
</comment>
<dbReference type="PANTHER" id="PTHR12900">
    <property type="entry name" value="MITOTIC AND DNA DAMAGE CHECKPOINT PROTEIN HUS1"/>
    <property type="match status" value="1"/>
</dbReference>
<name>A0A2T7PUU3_POMCA</name>
<dbReference type="GO" id="GO:0000724">
    <property type="term" value="P:double-strand break repair via homologous recombination"/>
    <property type="evidence" value="ECO:0007669"/>
    <property type="project" value="TreeGrafter"/>
</dbReference>
<dbReference type="STRING" id="400727.A0A2T7PUU3"/>